<dbReference type="CDD" id="cd06261">
    <property type="entry name" value="TM_PBP2"/>
    <property type="match status" value="1"/>
</dbReference>
<dbReference type="Pfam" id="PF00528">
    <property type="entry name" value="BPD_transp_1"/>
    <property type="match status" value="1"/>
</dbReference>
<dbReference type="InterPro" id="IPR035906">
    <property type="entry name" value="MetI-like_sf"/>
</dbReference>
<comment type="subcellular location">
    <subcellularLocation>
        <location evidence="1 7">Cell membrane</location>
        <topology evidence="1 7">Multi-pass membrane protein</topology>
    </subcellularLocation>
</comment>
<keyword evidence="2 7" id="KW-0813">Transport</keyword>
<proteinExistence type="inferred from homology"/>
<feature type="transmembrane region" description="Helical" evidence="7">
    <location>
        <begin position="183"/>
        <end position="207"/>
    </location>
</feature>
<dbReference type="InterPro" id="IPR000515">
    <property type="entry name" value="MetI-like"/>
</dbReference>
<organism evidence="9 10">
    <name type="scientific">Haloplanus rubicundus</name>
    <dbReference type="NCBI Taxonomy" id="1547898"/>
    <lineage>
        <taxon>Archaea</taxon>
        <taxon>Methanobacteriati</taxon>
        <taxon>Methanobacteriota</taxon>
        <taxon>Stenosarchaea group</taxon>
        <taxon>Halobacteria</taxon>
        <taxon>Halobacteriales</taxon>
        <taxon>Haloferacaceae</taxon>
        <taxon>Haloplanus</taxon>
    </lineage>
</organism>
<accession>A0A345E1W3</accession>
<evidence type="ECO:0000256" key="3">
    <source>
        <dbReference type="ARBA" id="ARBA00022475"/>
    </source>
</evidence>
<dbReference type="KEGG" id="haj:DU500_06875"/>
<feature type="transmembrane region" description="Helical" evidence="7">
    <location>
        <begin position="242"/>
        <end position="264"/>
    </location>
</feature>
<dbReference type="OrthoDB" id="45815at2157"/>
<gene>
    <name evidence="9" type="ORF">DU500_06875</name>
</gene>
<dbReference type="AlphaFoldDB" id="A0A345E1W3"/>
<evidence type="ECO:0000256" key="2">
    <source>
        <dbReference type="ARBA" id="ARBA00022448"/>
    </source>
</evidence>
<dbReference type="Proteomes" id="UP000253273">
    <property type="component" value="Chromosome"/>
</dbReference>
<dbReference type="PANTHER" id="PTHR43005">
    <property type="entry name" value="BLR7065 PROTEIN"/>
    <property type="match status" value="1"/>
</dbReference>
<reference evidence="9 10" key="1">
    <citation type="submission" date="2018-07" db="EMBL/GenBank/DDBJ databases">
        <title>Genome sequences of Haloplanus sp. CBA1113.</title>
        <authorList>
            <person name="Kim Y.B."/>
            <person name="Roh S.W."/>
        </authorList>
    </citation>
    <scope>NUCLEOTIDE SEQUENCE [LARGE SCALE GENOMIC DNA]</scope>
    <source>
        <strain evidence="9 10">CBA1113</strain>
    </source>
</reference>
<comment type="similarity">
    <text evidence="7">Belongs to the binding-protein-dependent transport system permease family.</text>
</comment>
<dbReference type="GO" id="GO:0005886">
    <property type="term" value="C:plasma membrane"/>
    <property type="evidence" value="ECO:0007669"/>
    <property type="project" value="UniProtKB-SubCell"/>
</dbReference>
<feature type="transmembrane region" description="Helical" evidence="7">
    <location>
        <begin position="98"/>
        <end position="120"/>
    </location>
</feature>
<keyword evidence="5 7" id="KW-1133">Transmembrane helix</keyword>
<name>A0A345E1W3_9EURY</name>
<keyword evidence="3" id="KW-1003">Cell membrane</keyword>
<dbReference type="RefSeq" id="WP_114585327.1">
    <property type="nucleotide sequence ID" value="NZ_CP031150.1"/>
</dbReference>
<keyword evidence="10" id="KW-1185">Reference proteome</keyword>
<feature type="transmembrane region" description="Helical" evidence="7">
    <location>
        <begin position="34"/>
        <end position="57"/>
    </location>
</feature>
<dbReference type="GO" id="GO:0055085">
    <property type="term" value="P:transmembrane transport"/>
    <property type="evidence" value="ECO:0007669"/>
    <property type="project" value="InterPro"/>
</dbReference>
<feature type="domain" description="ABC transmembrane type-1" evidence="8">
    <location>
        <begin position="94"/>
        <end position="311"/>
    </location>
</feature>
<evidence type="ECO:0000256" key="5">
    <source>
        <dbReference type="ARBA" id="ARBA00022989"/>
    </source>
</evidence>
<evidence type="ECO:0000313" key="9">
    <source>
        <dbReference type="EMBL" id="AXG06185.1"/>
    </source>
</evidence>
<evidence type="ECO:0000256" key="7">
    <source>
        <dbReference type="RuleBase" id="RU363032"/>
    </source>
</evidence>
<dbReference type="PROSITE" id="PS50928">
    <property type="entry name" value="ABC_TM1"/>
    <property type="match status" value="1"/>
</dbReference>
<feature type="transmembrane region" description="Helical" evidence="7">
    <location>
        <begin position="291"/>
        <end position="312"/>
    </location>
</feature>
<feature type="transmembrane region" description="Helical" evidence="7">
    <location>
        <begin position="132"/>
        <end position="152"/>
    </location>
</feature>
<keyword evidence="6 7" id="KW-0472">Membrane</keyword>
<dbReference type="EMBL" id="CP031150">
    <property type="protein sequence ID" value="AXG06185.1"/>
    <property type="molecule type" value="Genomic_DNA"/>
</dbReference>
<evidence type="ECO:0000256" key="1">
    <source>
        <dbReference type="ARBA" id="ARBA00004651"/>
    </source>
</evidence>
<keyword evidence="4 7" id="KW-0812">Transmembrane</keyword>
<evidence type="ECO:0000313" key="10">
    <source>
        <dbReference type="Proteomes" id="UP000253273"/>
    </source>
</evidence>
<evidence type="ECO:0000259" key="8">
    <source>
        <dbReference type="PROSITE" id="PS50928"/>
    </source>
</evidence>
<dbReference type="GeneID" id="37283094"/>
<sequence>MASATKDGVASVVSKVVGQSRRERLEDYLSDRKVMAFITVVPATTMFALIVAAPIVWSMAASFHSINALSPQWEFVGVENYVTLLSSDQFYASFGYNLVWAASTSILNTVLGTGVALLLNQNFRFKRVLTPVMLFPYLVPTAFFGYIVMWITTQQWGLLNQLLMAFGIISRENVIAWFTGDPLTALTTLVAVHNWKFSIFVAILVYAKLQGIPDDLYEAAIMSGATKYQQFRDITLPYIKNVLFITVLLRGLWNFNMFDLIWVATNGNPIDSLVTLPVLAYKTGFQFQQLGMSNTIATTLFIILSIVGIIYFKTAKPSQEVRVE</sequence>
<dbReference type="PANTHER" id="PTHR43005:SF1">
    <property type="entry name" value="SPERMIDINE_PUTRESCINE TRANSPORT SYSTEM PERMEASE PROTEIN"/>
    <property type="match status" value="1"/>
</dbReference>
<protein>
    <submittedName>
        <fullName evidence="9">Sugar ABC transporter permease</fullName>
    </submittedName>
</protein>
<dbReference type="SUPFAM" id="SSF161098">
    <property type="entry name" value="MetI-like"/>
    <property type="match status" value="1"/>
</dbReference>
<evidence type="ECO:0000256" key="4">
    <source>
        <dbReference type="ARBA" id="ARBA00022692"/>
    </source>
</evidence>
<dbReference type="Gene3D" id="1.10.3720.10">
    <property type="entry name" value="MetI-like"/>
    <property type="match status" value="1"/>
</dbReference>
<evidence type="ECO:0000256" key="6">
    <source>
        <dbReference type="ARBA" id="ARBA00023136"/>
    </source>
</evidence>